<keyword evidence="2" id="KW-1185">Reference proteome</keyword>
<reference evidence="1" key="1">
    <citation type="submission" date="2021-02" db="EMBL/GenBank/DDBJ databases">
        <authorList>
            <person name="Dougan E. K."/>
            <person name="Rhodes N."/>
            <person name="Thang M."/>
            <person name="Chan C."/>
        </authorList>
    </citation>
    <scope>NUCLEOTIDE SEQUENCE</scope>
</reference>
<comment type="caution">
    <text evidence="1">The sequence shown here is derived from an EMBL/GenBank/DDBJ whole genome shotgun (WGS) entry which is preliminary data.</text>
</comment>
<dbReference type="Proteomes" id="UP000654075">
    <property type="component" value="Unassembled WGS sequence"/>
</dbReference>
<organism evidence="1 2">
    <name type="scientific">Polarella glacialis</name>
    <name type="common">Dinoflagellate</name>
    <dbReference type="NCBI Taxonomy" id="89957"/>
    <lineage>
        <taxon>Eukaryota</taxon>
        <taxon>Sar</taxon>
        <taxon>Alveolata</taxon>
        <taxon>Dinophyceae</taxon>
        <taxon>Suessiales</taxon>
        <taxon>Suessiaceae</taxon>
        <taxon>Polarella</taxon>
    </lineage>
</organism>
<evidence type="ECO:0000313" key="2">
    <source>
        <dbReference type="Proteomes" id="UP000654075"/>
    </source>
</evidence>
<accession>A0A813FP57</accession>
<gene>
    <name evidence="1" type="ORF">PGLA1383_LOCUS32931</name>
</gene>
<feature type="non-terminal residue" evidence="1">
    <location>
        <position position="1"/>
    </location>
</feature>
<proteinExistence type="predicted"/>
<name>A0A813FP57_POLGL</name>
<dbReference type="EMBL" id="CAJNNV010025582">
    <property type="protein sequence ID" value="CAE8615211.1"/>
    <property type="molecule type" value="Genomic_DNA"/>
</dbReference>
<protein>
    <submittedName>
        <fullName evidence="1">Uncharacterized protein</fullName>
    </submittedName>
</protein>
<evidence type="ECO:0000313" key="1">
    <source>
        <dbReference type="EMBL" id="CAE8615211.1"/>
    </source>
</evidence>
<sequence length="131" mass="15091">YAFQSLTFPFLKYKRRAERICANEYLQKLVEDGNPLGLKVMAMRRAKYRAAGLLRQAEARKRQEEARKRGVIRARFRKPLSRAAECARMGSEDVLSTNLRLNPSLASISRPLTLYRFVVARKSTTKARSAR</sequence>
<dbReference type="AlphaFoldDB" id="A0A813FP57"/>